<evidence type="ECO:0000256" key="8">
    <source>
        <dbReference type="ARBA" id="ARBA00022840"/>
    </source>
</evidence>
<evidence type="ECO:0000256" key="7">
    <source>
        <dbReference type="ARBA" id="ARBA00022741"/>
    </source>
</evidence>
<evidence type="ECO:0000256" key="12">
    <source>
        <dbReference type="ARBA" id="ARBA00048555"/>
    </source>
</evidence>
<dbReference type="RefSeq" id="WP_208847636.1">
    <property type="nucleotide sequence ID" value="NZ_JAGGDJ010000005.1"/>
</dbReference>
<feature type="domain" description="Cobalamin adenosyltransferase-like" evidence="15">
    <location>
        <begin position="3"/>
        <end position="167"/>
    </location>
</feature>
<sequence>MKLYTRTGDGGQTSVKGGRVRKDDVRVEAYGTIDELNSFVGLAAAMAAAREGLGALSAELLEIQQELFDCGSDLAFRDPAGRELKLTADAAARLEGWIDAHDAAAPAITRFILPGGSDVAAQLHVCRTACRRAERRAVTLSAEVEVPAPVMVYLNRLSDYFFAAARAANAMLGVTDTEYVRSAEVFRKRDS</sequence>
<evidence type="ECO:0000256" key="3">
    <source>
        <dbReference type="ARBA" id="ARBA00012454"/>
    </source>
</evidence>
<dbReference type="Proteomes" id="UP000670947">
    <property type="component" value="Unassembled WGS sequence"/>
</dbReference>
<keyword evidence="8 14" id="KW-0067">ATP-binding</keyword>
<evidence type="ECO:0000256" key="2">
    <source>
        <dbReference type="ARBA" id="ARBA00007487"/>
    </source>
</evidence>
<comment type="catalytic activity">
    <reaction evidence="13 14">
        <text>2 cob(II)alamin + reduced [electron-transfer flavoprotein] + 2 ATP = 2 adenosylcob(III)alamin + 2 triphosphate + oxidized [electron-transfer flavoprotein] + 3 H(+)</text>
        <dbReference type="Rhea" id="RHEA:28671"/>
        <dbReference type="Rhea" id="RHEA-COMP:10685"/>
        <dbReference type="Rhea" id="RHEA-COMP:10686"/>
        <dbReference type="ChEBI" id="CHEBI:15378"/>
        <dbReference type="ChEBI" id="CHEBI:16304"/>
        <dbReference type="ChEBI" id="CHEBI:18036"/>
        <dbReference type="ChEBI" id="CHEBI:18408"/>
        <dbReference type="ChEBI" id="CHEBI:30616"/>
        <dbReference type="ChEBI" id="CHEBI:57692"/>
        <dbReference type="ChEBI" id="CHEBI:58307"/>
        <dbReference type="EC" id="2.5.1.17"/>
    </reaction>
</comment>
<dbReference type="GO" id="GO:0008817">
    <property type="term" value="F:corrinoid adenosyltransferase activity"/>
    <property type="evidence" value="ECO:0007669"/>
    <property type="project" value="UniProtKB-EC"/>
</dbReference>
<evidence type="ECO:0000256" key="13">
    <source>
        <dbReference type="ARBA" id="ARBA00048692"/>
    </source>
</evidence>
<evidence type="ECO:0000256" key="1">
    <source>
        <dbReference type="ARBA" id="ARBA00005121"/>
    </source>
</evidence>
<dbReference type="PANTHER" id="PTHR12213">
    <property type="entry name" value="CORRINOID ADENOSYLTRANSFERASE"/>
    <property type="match status" value="1"/>
</dbReference>
<keyword evidence="5 14" id="KW-0169">Cobalamin biosynthesis</keyword>
<dbReference type="EMBL" id="JAGGDJ010000005">
    <property type="protein sequence ID" value="MBO7744699.1"/>
    <property type="molecule type" value="Genomic_DNA"/>
</dbReference>
<evidence type="ECO:0000256" key="14">
    <source>
        <dbReference type="RuleBase" id="RU366026"/>
    </source>
</evidence>
<dbReference type="PANTHER" id="PTHR12213:SF0">
    <property type="entry name" value="CORRINOID ADENOSYLTRANSFERASE MMAB"/>
    <property type="match status" value="1"/>
</dbReference>
<dbReference type="Gene3D" id="1.20.1200.10">
    <property type="entry name" value="Cobalamin adenosyltransferase-like"/>
    <property type="match status" value="1"/>
</dbReference>
<keyword evidence="7 14" id="KW-0547">Nucleotide-binding</keyword>
<organism evidence="16 17">
    <name type="scientific">Paenibacillus artemisiicola</name>
    <dbReference type="NCBI Taxonomy" id="1172618"/>
    <lineage>
        <taxon>Bacteria</taxon>
        <taxon>Bacillati</taxon>
        <taxon>Bacillota</taxon>
        <taxon>Bacilli</taxon>
        <taxon>Bacillales</taxon>
        <taxon>Paenibacillaceae</taxon>
        <taxon>Paenibacillus</taxon>
    </lineage>
</organism>
<dbReference type="NCBIfam" id="TIGR00636">
    <property type="entry name" value="PduO_Nterm"/>
    <property type="match status" value="1"/>
</dbReference>
<dbReference type="InterPro" id="IPR029499">
    <property type="entry name" value="PduO-typ"/>
</dbReference>
<dbReference type="EC" id="2.5.1.17" evidence="3 14"/>
<evidence type="ECO:0000256" key="5">
    <source>
        <dbReference type="ARBA" id="ARBA00022573"/>
    </source>
</evidence>
<evidence type="ECO:0000259" key="15">
    <source>
        <dbReference type="Pfam" id="PF01923"/>
    </source>
</evidence>
<comment type="pathway">
    <text evidence="1 14">Cofactor biosynthesis; adenosylcobalamin biosynthesis; adenosylcobalamin from cob(II)yrinate a,c-diamide: step 2/7.</text>
</comment>
<evidence type="ECO:0000256" key="6">
    <source>
        <dbReference type="ARBA" id="ARBA00022679"/>
    </source>
</evidence>
<evidence type="ECO:0000256" key="9">
    <source>
        <dbReference type="ARBA" id="ARBA00031529"/>
    </source>
</evidence>
<dbReference type="SUPFAM" id="SSF89028">
    <property type="entry name" value="Cobalamin adenosyltransferase-like"/>
    <property type="match status" value="1"/>
</dbReference>
<gene>
    <name evidence="16" type="ORF">I8J29_10860</name>
</gene>
<comment type="caution">
    <text evidence="16">The sequence shown here is derived from an EMBL/GenBank/DDBJ whole genome shotgun (WGS) entry which is preliminary data.</text>
</comment>
<keyword evidence="6 14" id="KW-0808">Transferase</keyword>
<comment type="similarity">
    <text evidence="2 14">Belongs to the Cob(I)alamin adenosyltransferase family.</text>
</comment>
<proteinExistence type="inferred from homology"/>
<keyword evidence="17" id="KW-1185">Reference proteome</keyword>
<evidence type="ECO:0000256" key="11">
    <source>
        <dbReference type="ARBA" id="ARBA00033354"/>
    </source>
</evidence>
<evidence type="ECO:0000256" key="4">
    <source>
        <dbReference type="ARBA" id="ARBA00020963"/>
    </source>
</evidence>
<accession>A0ABS3W8Q2</accession>
<evidence type="ECO:0000256" key="10">
    <source>
        <dbReference type="ARBA" id="ARBA00033334"/>
    </source>
</evidence>
<reference evidence="16 17" key="1">
    <citation type="submission" date="2021-03" db="EMBL/GenBank/DDBJ databases">
        <title>Paenibacillus artemisicola MWE-103 whole genome sequence.</title>
        <authorList>
            <person name="Ham Y.J."/>
        </authorList>
    </citation>
    <scope>NUCLEOTIDE SEQUENCE [LARGE SCALE GENOMIC DNA]</scope>
    <source>
        <strain evidence="16 17">MWE-103</strain>
    </source>
</reference>
<evidence type="ECO:0000313" key="16">
    <source>
        <dbReference type="EMBL" id="MBO7744699.1"/>
    </source>
</evidence>
<name>A0ABS3W8Q2_9BACL</name>
<comment type="catalytic activity">
    <reaction evidence="12 14">
        <text>2 cob(II)yrinate a,c diamide + reduced [electron-transfer flavoprotein] + 2 ATP = 2 adenosylcob(III)yrinate a,c-diamide + 2 triphosphate + oxidized [electron-transfer flavoprotein] + 3 H(+)</text>
        <dbReference type="Rhea" id="RHEA:11528"/>
        <dbReference type="Rhea" id="RHEA-COMP:10685"/>
        <dbReference type="Rhea" id="RHEA-COMP:10686"/>
        <dbReference type="ChEBI" id="CHEBI:15378"/>
        <dbReference type="ChEBI" id="CHEBI:18036"/>
        <dbReference type="ChEBI" id="CHEBI:30616"/>
        <dbReference type="ChEBI" id="CHEBI:57692"/>
        <dbReference type="ChEBI" id="CHEBI:58307"/>
        <dbReference type="ChEBI" id="CHEBI:58503"/>
        <dbReference type="ChEBI" id="CHEBI:58537"/>
        <dbReference type="EC" id="2.5.1.17"/>
    </reaction>
</comment>
<protein>
    <recommendedName>
        <fullName evidence="4 14">Corrinoid adenosyltransferase</fullName>
        <ecNumber evidence="3 14">2.5.1.17</ecNumber>
    </recommendedName>
    <alternativeName>
        <fullName evidence="9 14">Cob(II)alamin adenosyltransferase</fullName>
    </alternativeName>
    <alternativeName>
        <fullName evidence="11 14">Cob(II)yrinic acid a,c-diamide adenosyltransferase</fullName>
    </alternativeName>
    <alternativeName>
        <fullName evidence="10 14">Cobinamide/cobalamin adenosyltransferase</fullName>
    </alternativeName>
</protein>
<dbReference type="Pfam" id="PF01923">
    <property type="entry name" value="Cob_adeno_trans"/>
    <property type="match status" value="1"/>
</dbReference>
<dbReference type="InterPro" id="IPR036451">
    <property type="entry name" value="CblAdoTrfase-like_sf"/>
</dbReference>
<evidence type="ECO:0000313" key="17">
    <source>
        <dbReference type="Proteomes" id="UP000670947"/>
    </source>
</evidence>
<dbReference type="InterPro" id="IPR016030">
    <property type="entry name" value="CblAdoTrfase-like"/>
</dbReference>